<dbReference type="Proteomes" id="UP000479000">
    <property type="component" value="Unassembled WGS sequence"/>
</dbReference>
<protein>
    <submittedName>
        <fullName evidence="1">Uncharacterized protein</fullName>
    </submittedName>
</protein>
<organism evidence="1 2">
    <name type="scientific">Nesidiocoris tenuis</name>
    <dbReference type="NCBI Taxonomy" id="355587"/>
    <lineage>
        <taxon>Eukaryota</taxon>
        <taxon>Metazoa</taxon>
        <taxon>Ecdysozoa</taxon>
        <taxon>Arthropoda</taxon>
        <taxon>Hexapoda</taxon>
        <taxon>Insecta</taxon>
        <taxon>Pterygota</taxon>
        <taxon>Neoptera</taxon>
        <taxon>Paraneoptera</taxon>
        <taxon>Hemiptera</taxon>
        <taxon>Heteroptera</taxon>
        <taxon>Panheteroptera</taxon>
        <taxon>Cimicomorpha</taxon>
        <taxon>Miridae</taxon>
        <taxon>Dicyphina</taxon>
        <taxon>Nesidiocoris</taxon>
    </lineage>
</organism>
<sequence>MRRTVTQFHLSPAPTVHHAGTVRVEICRLEKLWAIFSSNTRLHIMRLEGFPQLHLTEWHLFDSLDSIIYLV</sequence>
<evidence type="ECO:0000313" key="2">
    <source>
        <dbReference type="Proteomes" id="UP000479000"/>
    </source>
</evidence>
<gene>
    <name evidence="1" type="ORF">NTEN_LOCUS12286</name>
</gene>
<evidence type="ECO:0000313" key="1">
    <source>
        <dbReference type="EMBL" id="CAB0006827.1"/>
    </source>
</evidence>
<dbReference type="EMBL" id="CADCXU010018454">
    <property type="protein sequence ID" value="CAB0006827.1"/>
    <property type="molecule type" value="Genomic_DNA"/>
</dbReference>
<name>A0A6H5H054_9HEMI</name>
<keyword evidence="2" id="KW-1185">Reference proteome</keyword>
<dbReference type="AlphaFoldDB" id="A0A6H5H054"/>
<accession>A0A6H5H054</accession>
<proteinExistence type="predicted"/>
<reference evidence="1 2" key="1">
    <citation type="submission" date="2020-02" db="EMBL/GenBank/DDBJ databases">
        <authorList>
            <person name="Ferguson B K."/>
        </authorList>
    </citation>
    <scope>NUCLEOTIDE SEQUENCE [LARGE SCALE GENOMIC DNA]</scope>
</reference>